<name>A0A2Z4AGE0_9BACT</name>
<proteinExistence type="predicted"/>
<reference evidence="1 2" key="1">
    <citation type="submission" date="2018-06" db="EMBL/GenBank/DDBJ databases">
        <title>Draft Genome Sequence of a Novel Marine Bacterium Related to the Verrucomicrobia.</title>
        <authorList>
            <person name="Vosseberg J."/>
            <person name="Martijn J."/>
            <person name="Ettema T.J.G."/>
        </authorList>
    </citation>
    <scope>NUCLEOTIDE SEQUENCE [LARGE SCALE GENOMIC DNA]</scope>
    <source>
        <strain evidence="1">TARA_B100001123</strain>
    </source>
</reference>
<dbReference type="AlphaFoldDB" id="A0A2Z4AGE0"/>
<dbReference type="EMBL" id="CP029803">
    <property type="protein sequence ID" value="AWT58997.1"/>
    <property type="molecule type" value="Genomic_DNA"/>
</dbReference>
<accession>A0A2Z4AGE0</accession>
<sequence>MKLKALSLLLTIALFFSANGHFVFLQGVAWGTMAKQFYSDTESLSSVLDKTFSGEFPCRICQSIEASMEAQDEGNKTSEISPKSLNHLIPFFPPPTSLVWAKGCPFSEEVLLLDESIPLVGSPPPRV</sequence>
<organism evidence="1 2">
    <name type="scientific">Candidatus Moanibacter tarae</name>
    <dbReference type="NCBI Taxonomy" id="2200854"/>
    <lineage>
        <taxon>Bacteria</taxon>
        <taxon>Pseudomonadati</taxon>
        <taxon>Verrucomicrobiota</taxon>
        <taxon>Opitutia</taxon>
        <taxon>Puniceicoccales</taxon>
        <taxon>Puniceicoccales incertae sedis</taxon>
        <taxon>Candidatus Moanibacter</taxon>
    </lineage>
</organism>
<protein>
    <submittedName>
        <fullName evidence="1">Uncharacterized protein</fullName>
    </submittedName>
</protein>
<evidence type="ECO:0000313" key="1">
    <source>
        <dbReference type="EMBL" id="AWT58997.1"/>
    </source>
</evidence>
<gene>
    <name evidence="1" type="ORF">DF168_00169</name>
</gene>
<dbReference type="KEGG" id="mtar:DF168_00169"/>
<evidence type="ECO:0000313" key="2">
    <source>
        <dbReference type="Proteomes" id="UP000247465"/>
    </source>
</evidence>
<dbReference type="Proteomes" id="UP000247465">
    <property type="component" value="Chromosome"/>
</dbReference>